<keyword evidence="1" id="KW-0206">Cytoskeleton</keyword>
<keyword evidence="1" id="KW-0963">Cytoplasm</keyword>
<dbReference type="PANTHER" id="PTHR11886:SF39">
    <property type="entry name" value="DYNEIN LIGHT CHAIN"/>
    <property type="match status" value="1"/>
</dbReference>
<dbReference type="FunFam" id="3.30.740.10:FF:000003">
    <property type="entry name" value="Dynein light chain"/>
    <property type="match status" value="1"/>
</dbReference>
<evidence type="ECO:0000256" key="1">
    <source>
        <dbReference type="RuleBase" id="RU365010"/>
    </source>
</evidence>
<keyword evidence="1" id="KW-0505">Motor protein</keyword>
<organism evidence="2 3">
    <name type="scientific">Lolium multiflorum</name>
    <name type="common">Italian ryegrass</name>
    <name type="synonym">Lolium perenne subsp. multiflorum</name>
    <dbReference type="NCBI Taxonomy" id="4521"/>
    <lineage>
        <taxon>Eukaryota</taxon>
        <taxon>Viridiplantae</taxon>
        <taxon>Streptophyta</taxon>
        <taxon>Embryophyta</taxon>
        <taxon>Tracheophyta</taxon>
        <taxon>Spermatophyta</taxon>
        <taxon>Magnoliopsida</taxon>
        <taxon>Liliopsida</taxon>
        <taxon>Poales</taxon>
        <taxon>Poaceae</taxon>
        <taxon>BOP clade</taxon>
        <taxon>Pooideae</taxon>
        <taxon>Poodae</taxon>
        <taxon>Poeae</taxon>
        <taxon>Poeae Chloroplast Group 2 (Poeae type)</taxon>
        <taxon>Loliodinae</taxon>
        <taxon>Loliinae</taxon>
        <taxon>Lolium</taxon>
    </lineage>
</organism>
<proteinExistence type="inferred from homology"/>
<dbReference type="GO" id="GO:0005868">
    <property type="term" value="C:cytoplasmic dynein complex"/>
    <property type="evidence" value="ECO:0007669"/>
    <property type="project" value="TreeGrafter"/>
</dbReference>
<dbReference type="SMART" id="SM01375">
    <property type="entry name" value="Dynein_light"/>
    <property type="match status" value="1"/>
</dbReference>
<sequence length="153" mass="16461">MRDQEAGGEAGRRGGVIRALLGVAKLAEDGAAVGEGGASKKKAEAVDDGAERNSKAVVRVVAADMPPALQRRAFRCARDELAAMPHYPRRLEPKRLALALKKEFDTAYGSAWHCIVGTGFGSYVTHARGGFLYFSVDKVYILLFRTAVEPSPQ</sequence>
<dbReference type="AlphaFoldDB" id="A0AAD8RDB6"/>
<comment type="subcellular location">
    <subcellularLocation>
        <location evidence="1">Cytoplasm</location>
        <location evidence="1">Cytoskeleton</location>
    </subcellularLocation>
</comment>
<name>A0AAD8RDB6_LOLMU</name>
<dbReference type="GO" id="GO:0005874">
    <property type="term" value="C:microtubule"/>
    <property type="evidence" value="ECO:0007669"/>
    <property type="project" value="UniProtKB-KW"/>
</dbReference>
<gene>
    <name evidence="2" type="ORF">QYE76_025070</name>
</gene>
<dbReference type="Pfam" id="PF01221">
    <property type="entry name" value="Dynein_light"/>
    <property type="match status" value="1"/>
</dbReference>
<reference evidence="2" key="1">
    <citation type="submission" date="2023-07" db="EMBL/GenBank/DDBJ databases">
        <title>A chromosome-level genome assembly of Lolium multiflorum.</title>
        <authorList>
            <person name="Chen Y."/>
            <person name="Copetti D."/>
            <person name="Kolliker R."/>
            <person name="Studer B."/>
        </authorList>
    </citation>
    <scope>NUCLEOTIDE SEQUENCE</scope>
    <source>
        <strain evidence="2">02402/16</strain>
        <tissue evidence="2">Leaf</tissue>
    </source>
</reference>
<dbReference type="InterPro" id="IPR037177">
    <property type="entry name" value="DLC_sf"/>
</dbReference>
<keyword evidence="3" id="KW-1185">Reference proteome</keyword>
<dbReference type="Gene3D" id="3.30.740.10">
    <property type="entry name" value="Protein Inhibitor Of Neuronal Nitric Oxide Synthase"/>
    <property type="match status" value="1"/>
</dbReference>
<dbReference type="InterPro" id="IPR001372">
    <property type="entry name" value="Dynein_light_chain_typ-1/2"/>
</dbReference>
<comment type="caution">
    <text evidence="2">The sequence shown here is derived from an EMBL/GenBank/DDBJ whole genome shotgun (WGS) entry which is preliminary data.</text>
</comment>
<dbReference type="SUPFAM" id="SSF54648">
    <property type="entry name" value="DLC"/>
    <property type="match status" value="1"/>
</dbReference>
<evidence type="ECO:0000313" key="2">
    <source>
        <dbReference type="EMBL" id="KAK1619553.1"/>
    </source>
</evidence>
<accession>A0AAD8RDB6</accession>
<keyword evidence="1" id="KW-0493">Microtubule</keyword>
<dbReference type="GO" id="GO:0045505">
    <property type="term" value="F:dynein intermediate chain binding"/>
    <property type="evidence" value="ECO:0007669"/>
    <property type="project" value="TreeGrafter"/>
</dbReference>
<protein>
    <recommendedName>
        <fullName evidence="1">Dynein light chain</fullName>
    </recommendedName>
</protein>
<comment type="similarity">
    <text evidence="1">Belongs to the dynein light chain family.</text>
</comment>
<dbReference type="Proteomes" id="UP001231189">
    <property type="component" value="Unassembled WGS sequence"/>
</dbReference>
<dbReference type="GO" id="GO:0007017">
    <property type="term" value="P:microtubule-based process"/>
    <property type="evidence" value="ECO:0007669"/>
    <property type="project" value="InterPro"/>
</dbReference>
<keyword evidence="1" id="KW-0243">Dynein</keyword>
<dbReference type="EMBL" id="JAUUTY010000006">
    <property type="protein sequence ID" value="KAK1619553.1"/>
    <property type="molecule type" value="Genomic_DNA"/>
</dbReference>
<evidence type="ECO:0000313" key="3">
    <source>
        <dbReference type="Proteomes" id="UP001231189"/>
    </source>
</evidence>
<dbReference type="PANTHER" id="PTHR11886">
    <property type="entry name" value="DYNEIN LIGHT CHAIN"/>
    <property type="match status" value="1"/>
</dbReference>